<comment type="caution">
    <text evidence="2">The sequence shown here is derived from an EMBL/GenBank/DDBJ whole genome shotgun (WGS) entry which is preliminary data.</text>
</comment>
<evidence type="ECO:0000313" key="2">
    <source>
        <dbReference type="EMBL" id="TEU29474.1"/>
    </source>
</evidence>
<organism evidence="2 3">
    <name type="scientific">Acinetobacter seifertii</name>
    <dbReference type="NCBI Taxonomy" id="1530123"/>
    <lineage>
        <taxon>Bacteria</taxon>
        <taxon>Pseudomonadati</taxon>
        <taxon>Pseudomonadota</taxon>
        <taxon>Gammaproteobacteria</taxon>
        <taxon>Moraxellales</taxon>
        <taxon>Moraxellaceae</taxon>
        <taxon>Acinetobacter</taxon>
        <taxon>Acinetobacter calcoaceticus/baumannii complex</taxon>
    </lineage>
</organism>
<name>A0A5E9PLT4_9GAMM</name>
<keyword evidence="1" id="KW-1133">Transmembrane helix</keyword>
<feature type="transmembrane region" description="Helical" evidence="1">
    <location>
        <begin position="72"/>
        <end position="96"/>
    </location>
</feature>
<sequence length="101" mass="11754">MSILGFAIFFIISHVIGYFIAKTKWKIRHLAALSFISTFIIVWLGFLLLLYFKGRYVQFFLDGRISLNWRAVDLFFVAGMSSTLLTLLLVIVVWSIRNKVF</sequence>
<dbReference type="Proteomes" id="UP000297445">
    <property type="component" value="Unassembled WGS sequence"/>
</dbReference>
<reference evidence="2 3" key="1">
    <citation type="submission" date="2019-03" db="EMBL/GenBank/DDBJ databases">
        <title>Draft genome sequence of an environmental Acinetobacter seifertii from Brazil.</title>
        <authorList>
            <person name="Furlan J.P.R."/>
            <person name="Stehling E.G."/>
        </authorList>
    </citation>
    <scope>NUCLEOTIDE SEQUENCE [LARGE SCALE GENOMIC DNA]</scope>
    <source>
        <strain evidence="2 3">SAb133</strain>
    </source>
</reference>
<proteinExistence type="predicted"/>
<gene>
    <name evidence="2" type="ORF">E2R16_00165</name>
</gene>
<accession>A0A5E9PLT4</accession>
<feature type="transmembrane region" description="Helical" evidence="1">
    <location>
        <begin position="6"/>
        <end position="23"/>
    </location>
</feature>
<protein>
    <submittedName>
        <fullName evidence="2">Uncharacterized protein</fullName>
    </submittedName>
</protein>
<dbReference type="EMBL" id="SNSA01000001">
    <property type="protein sequence ID" value="TEU29474.1"/>
    <property type="molecule type" value="Genomic_DNA"/>
</dbReference>
<evidence type="ECO:0000313" key="3">
    <source>
        <dbReference type="Proteomes" id="UP000297445"/>
    </source>
</evidence>
<keyword evidence="1" id="KW-0472">Membrane</keyword>
<keyword evidence="1" id="KW-0812">Transmembrane</keyword>
<evidence type="ECO:0000256" key="1">
    <source>
        <dbReference type="SAM" id="Phobius"/>
    </source>
</evidence>
<feature type="transmembrane region" description="Helical" evidence="1">
    <location>
        <begin position="30"/>
        <end position="52"/>
    </location>
</feature>
<dbReference type="AlphaFoldDB" id="A0A5E9PLT4"/>